<evidence type="ECO:0000313" key="2">
    <source>
        <dbReference type="Proteomes" id="UP000240880"/>
    </source>
</evidence>
<proteinExistence type="predicted"/>
<evidence type="ECO:0000313" key="1">
    <source>
        <dbReference type="EMBL" id="PSN83648.1"/>
    </source>
</evidence>
<accession>A0A2R6ABC0</accession>
<name>A0A2R6ABC0_9ARCH</name>
<dbReference type="Proteomes" id="UP000240880">
    <property type="component" value="Unassembled WGS sequence"/>
</dbReference>
<dbReference type="AlphaFoldDB" id="A0A2R6ABC0"/>
<organism evidence="1 2">
    <name type="scientific">Candidatus Marsarchaeota G1 archaeon OSP_D</name>
    <dbReference type="NCBI Taxonomy" id="1978155"/>
    <lineage>
        <taxon>Archaea</taxon>
        <taxon>Candidatus Marsarchaeota</taxon>
        <taxon>Candidatus Marsarchaeota group 1</taxon>
    </lineage>
</organism>
<dbReference type="EMBL" id="NEXC01000018">
    <property type="protein sequence ID" value="PSN83648.1"/>
    <property type="molecule type" value="Genomic_DNA"/>
</dbReference>
<sequence length="77" mass="8802">MRLKFYTFYAQVKGSKDLTQTLNYFLKSSGFTNGLLVLHCGYTDCSVLLCKAVESTPDIARNELVIPFLREKLFCQI</sequence>
<reference evidence="1 2" key="1">
    <citation type="submission" date="2017-04" db="EMBL/GenBank/DDBJ databases">
        <title>Novel microbial lineages endemic to geothermal iron-oxide mats fill important gaps in the evolutionary history of Archaea.</title>
        <authorList>
            <person name="Jay Z.J."/>
            <person name="Beam J.P."/>
            <person name="Dlakic M."/>
            <person name="Rusch D.B."/>
            <person name="Kozubal M.A."/>
            <person name="Inskeep W.P."/>
        </authorList>
    </citation>
    <scope>NUCLEOTIDE SEQUENCE [LARGE SCALE GENOMIC DNA]</scope>
    <source>
        <strain evidence="1">OSP_D</strain>
    </source>
</reference>
<comment type="caution">
    <text evidence="1">The sequence shown here is derived from an EMBL/GenBank/DDBJ whole genome shotgun (WGS) entry which is preliminary data.</text>
</comment>
<gene>
    <name evidence="1" type="ORF">B9Q01_04025</name>
</gene>
<protein>
    <submittedName>
        <fullName evidence="1">Uncharacterized protein</fullName>
    </submittedName>
</protein>